<name>A0A8J6H6R3_TENMO</name>
<accession>A0A8J6H6R3</accession>
<comment type="caution">
    <text evidence="1">The sequence shown here is derived from an EMBL/GenBank/DDBJ whole genome shotgun (WGS) entry which is preliminary data.</text>
</comment>
<gene>
    <name evidence="1" type="ORF">GEV33_014035</name>
</gene>
<sequence length="307" mass="34958">MAQLKKSPREKRKLGCAWSRLLLRKHHDWCPLAATRLQTRSVCFTDAYLRILKLCKDLRQYGHEFRLSVEDHALVVQCPLQFWPIFNETEPHFLVDLCRRWNAKTISGFGSVLDWTQTEVGSYLLDASVAESRTPFMSAGKMDAPPLKGRGGLGAKFELTLGEVVTRHQSQPLSAPIAFLYFIFRQTLHFSSNLWRDVDLFAASDPSSLFLFQFVTARDFSVVLWVRVPNTLEATLLIVTLAEYRITPAFLTLNLNALRNALSLTVLFTCHSLPTPATKSLIPPLLSNTWKNQSDRSTSQNRMRLLC</sequence>
<organism evidence="1 2">
    <name type="scientific">Tenebrio molitor</name>
    <name type="common">Yellow mealworm beetle</name>
    <dbReference type="NCBI Taxonomy" id="7067"/>
    <lineage>
        <taxon>Eukaryota</taxon>
        <taxon>Metazoa</taxon>
        <taxon>Ecdysozoa</taxon>
        <taxon>Arthropoda</taxon>
        <taxon>Hexapoda</taxon>
        <taxon>Insecta</taxon>
        <taxon>Pterygota</taxon>
        <taxon>Neoptera</taxon>
        <taxon>Endopterygota</taxon>
        <taxon>Coleoptera</taxon>
        <taxon>Polyphaga</taxon>
        <taxon>Cucujiformia</taxon>
        <taxon>Tenebrionidae</taxon>
        <taxon>Tenebrio</taxon>
    </lineage>
</organism>
<reference evidence="1" key="1">
    <citation type="journal article" date="2020" name="J Insects Food Feed">
        <title>The yellow mealworm (Tenebrio molitor) genome: a resource for the emerging insects as food and feed industry.</title>
        <authorList>
            <person name="Eriksson T."/>
            <person name="Andere A."/>
            <person name="Kelstrup H."/>
            <person name="Emery V."/>
            <person name="Picard C."/>
        </authorList>
    </citation>
    <scope>NUCLEOTIDE SEQUENCE</scope>
    <source>
        <strain evidence="1">Stoneville</strain>
        <tissue evidence="1">Whole head</tissue>
    </source>
</reference>
<evidence type="ECO:0000313" key="2">
    <source>
        <dbReference type="Proteomes" id="UP000719412"/>
    </source>
</evidence>
<proteinExistence type="predicted"/>
<protein>
    <submittedName>
        <fullName evidence="1">Uncharacterized protein</fullName>
    </submittedName>
</protein>
<reference evidence="1" key="2">
    <citation type="submission" date="2021-08" db="EMBL/GenBank/DDBJ databases">
        <authorList>
            <person name="Eriksson T."/>
        </authorList>
    </citation>
    <scope>NUCLEOTIDE SEQUENCE</scope>
    <source>
        <strain evidence="1">Stoneville</strain>
        <tissue evidence="1">Whole head</tissue>
    </source>
</reference>
<dbReference type="Proteomes" id="UP000719412">
    <property type="component" value="Unassembled WGS sequence"/>
</dbReference>
<keyword evidence="2" id="KW-1185">Reference proteome</keyword>
<dbReference type="EMBL" id="JABDTM020028560">
    <property type="protein sequence ID" value="KAH0808756.1"/>
    <property type="molecule type" value="Genomic_DNA"/>
</dbReference>
<dbReference type="AlphaFoldDB" id="A0A8J6H6R3"/>
<evidence type="ECO:0000313" key="1">
    <source>
        <dbReference type="EMBL" id="KAH0808756.1"/>
    </source>
</evidence>